<sequence>MRTALDSEGAGVEVGSERGGRRPWVAIRLLSESFGNRENDEHQASIGVRRI</sequence>
<protein>
    <submittedName>
        <fullName evidence="1">Uncharacterized protein</fullName>
    </submittedName>
</protein>
<proteinExistence type="predicted"/>
<keyword evidence="2" id="KW-1185">Reference proteome</keyword>
<name>A0A8J7Q898_9BACT</name>
<gene>
    <name evidence="1" type="ORF">J3U88_13715</name>
</gene>
<dbReference type="Proteomes" id="UP000664417">
    <property type="component" value="Unassembled WGS sequence"/>
</dbReference>
<evidence type="ECO:0000313" key="1">
    <source>
        <dbReference type="EMBL" id="MBO1319527.1"/>
    </source>
</evidence>
<dbReference type="RefSeq" id="WP_207859429.1">
    <property type="nucleotide sequence ID" value="NZ_JAFREP010000012.1"/>
</dbReference>
<comment type="caution">
    <text evidence="1">The sequence shown here is derived from an EMBL/GenBank/DDBJ whole genome shotgun (WGS) entry which is preliminary data.</text>
</comment>
<dbReference type="AlphaFoldDB" id="A0A8J7Q898"/>
<evidence type="ECO:0000313" key="2">
    <source>
        <dbReference type="Proteomes" id="UP000664417"/>
    </source>
</evidence>
<reference evidence="1" key="1">
    <citation type="submission" date="2021-03" db="EMBL/GenBank/DDBJ databases">
        <authorList>
            <person name="Wang G."/>
        </authorList>
    </citation>
    <scope>NUCLEOTIDE SEQUENCE</scope>
    <source>
        <strain evidence="1">KCTC 12899</strain>
    </source>
</reference>
<organism evidence="1 2">
    <name type="scientific">Acanthopleuribacter pedis</name>
    <dbReference type="NCBI Taxonomy" id="442870"/>
    <lineage>
        <taxon>Bacteria</taxon>
        <taxon>Pseudomonadati</taxon>
        <taxon>Acidobacteriota</taxon>
        <taxon>Holophagae</taxon>
        <taxon>Acanthopleuribacterales</taxon>
        <taxon>Acanthopleuribacteraceae</taxon>
        <taxon>Acanthopleuribacter</taxon>
    </lineage>
</organism>
<accession>A0A8J7Q898</accession>
<dbReference type="EMBL" id="JAFREP010000012">
    <property type="protein sequence ID" value="MBO1319527.1"/>
    <property type="molecule type" value="Genomic_DNA"/>
</dbReference>